<dbReference type="KEGG" id="pgin:FRZ67_03635"/>
<keyword evidence="3" id="KW-1185">Reference proteome</keyword>
<sequence length="106" mass="12285">MMPLKKLIFLVVLLIAANCAVKSQSLNKTFKVYIKENGLKSISKEEFLKLDSVTVEPKNYYHFTFTIIVTDGKGWFQYVMTKGTKIDPKVKEWYAKEIAVSLVWMK</sequence>
<protein>
    <submittedName>
        <fullName evidence="2">DUF4827 domain-containing protein</fullName>
    </submittedName>
</protein>
<feature type="chain" id="PRO_5023002000" evidence="1">
    <location>
        <begin position="23"/>
        <end position="106"/>
    </location>
</feature>
<organism evidence="2 3">
    <name type="scientific">Panacibacter ginsenosidivorans</name>
    <dbReference type="NCBI Taxonomy" id="1813871"/>
    <lineage>
        <taxon>Bacteria</taxon>
        <taxon>Pseudomonadati</taxon>
        <taxon>Bacteroidota</taxon>
        <taxon>Chitinophagia</taxon>
        <taxon>Chitinophagales</taxon>
        <taxon>Chitinophagaceae</taxon>
        <taxon>Panacibacter</taxon>
    </lineage>
</organism>
<accession>A0A5B8V4X3</accession>
<dbReference type="RefSeq" id="WP_147188230.1">
    <property type="nucleotide sequence ID" value="NZ_CP042435.1"/>
</dbReference>
<keyword evidence="1" id="KW-0732">Signal</keyword>
<reference evidence="2 3" key="1">
    <citation type="journal article" date="2016" name="Int. J. Syst. Evol. Microbiol.">
        <title>Panacibacter ginsenosidivorans gen. nov., sp. nov., with ginsenoside converting activity isolated from soil of a ginseng field.</title>
        <authorList>
            <person name="Siddiqi M.Z."/>
            <person name="Muhammad Shafi S."/>
            <person name="Choi K.D."/>
            <person name="Im W.T."/>
        </authorList>
    </citation>
    <scope>NUCLEOTIDE SEQUENCE [LARGE SCALE GENOMIC DNA]</scope>
    <source>
        <strain evidence="2 3">Gsoil1550</strain>
    </source>
</reference>
<dbReference type="Proteomes" id="UP000321533">
    <property type="component" value="Chromosome"/>
</dbReference>
<proteinExistence type="predicted"/>
<dbReference type="EMBL" id="CP042435">
    <property type="protein sequence ID" value="QEC66430.1"/>
    <property type="molecule type" value="Genomic_DNA"/>
</dbReference>
<feature type="signal peptide" evidence="1">
    <location>
        <begin position="1"/>
        <end position="22"/>
    </location>
</feature>
<name>A0A5B8V4X3_9BACT</name>
<evidence type="ECO:0000256" key="1">
    <source>
        <dbReference type="SAM" id="SignalP"/>
    </source>
</evidence>
<evidence type="ECO:0000313" key="2">
    <source>
        <dbReference type="EMBL" id="QEC66430.1"/>
    </source>
</evidence>
<evidence type="ECO:0000313" key="3">
    <source>
        <dbReference type="Proteomes" id="UP000321533"/>
    </source>
</evidence>
<gene>
    <name evidence="2" type="ORF">FRZ67_03635</name>
</gene>
<dbReference type="AlphaFoldDB" id="A0A5B8V4X3"/>